<proteinExistence type="predicted"/>
<sequence length="150" mass="16664">MNSPRWLSDEEQAAWRAYLDATRLLMNTLDHQLVRDAQLSLTDFSLLVALSEAPGRQLRMSGVADAVATSRSTVTRAMNRLVDKGWVERIPCVDDRRGAWAHLTPAGLAKLVDAAPAHVDEVRETMIDVLSPAELNVLATSFQKIRDRLS</sequence>
<dbReference type="InterPro" id="IPR023187">
    <property type="entry name" value="Tscrpt_reg_MarR-type_CS"/>
</dbReference>
<dbReference type="PROSITE" id="PS01117">
    <property type="entry name" value="HTH_MARR_1"/>
    <property type="match status" value="1"/>
</dbReference>
<comment type="caution">
    <text evidence="5">The sequence shown here is derived from an EMBL/GenBank/DDBJ whole genome shotgun (WGS) entry which is preliminary data.</text>
</comment>
<dbReference type="Pfam" id="PF12802">
    <property type="entry name" value="MarR_2"/>
    <property type="match status" value="1"/>
</dbReference>
<dbReference type="PANTHER" id="PTHR33164:SF99">
    <property type="entry name" value="MARR FAMILY REGULATORY PROTEIN"/>
    <property type="match status" value="1"/>
</dbReference>
<dbReference type="EMBL" id="BAAARB010000012">
    <property type="protein sequence ID" value="GAA2383379.1"/>
    <property type="molecule type" value="Genomic_DNA"/>
</dbReference>
<evidence type="ECO:0000256" key="3">
    <source>
        <dbReference type="ARBA" id="ARBA00023163"/>
    </source>
</evidence>
<keyword evidence="1" id="KW-0805">Transcription regulation</keyword>
<dbReference type="Gene3D" id="1.10.10.10">
    <property type="entry name" value="Winged helix-like DNA-binding domain superfamily/Winged helix DNA-binding domain"/>
    <property type="match status" value="1"/>
</dbReference>
<evidence type="ECO:0000313" key="6">
    <source>
        <dbReference type="Proteomes" id="UP001501170"/>
    </source>
</evidence>
<feature type="domain" description="HTH marR-type" evidence="4">
    <location>
        <begin position="11"/>
        <end position="147"/>
    </location>
</feature>
<accession>A0ABN3HLQ7</accession>
<evidence type="ECO:0000256" key="1">
    <source>
        <dbReference type="ARBA" id="ARBA00023015"/>
    </source>
</evidence>
<keyword evidence="6" id="KW-1185">Reference proteome</keyword>
<evidence type="ECO:0000256" key="2">
    <source>
        <dbReference type="ARBA" id="ARBA00023125"/>
    </source>
</evidence>
<organism evidence="5 6">
    <name type="scientific">Gordonia cholesterolivorans</name>
    <dbReference type="NCBI Taxonomy" id="559625"/>
    <lineage>
        <taxon>Bacteria</taxon>
        <taxon>Bacillati</taxon>
        <taxon>Actinomycetota</taxon>
        <taxon>Actinomycetes</taxon>
        <taxon>Mycobacteriales</taxon>
        <taxon>Gordoniaceae</taxon>
        <taxon>Gordonia</taxon>
    </lineage>
</organism>
<keyword evidence="2" id="KW-0238">DNA-binding</keyword>
<dbReference type="InterPro" id="IPR039422">
    <property type="entry name" value="MarR/SlyA-like"/>
</dbReference>
<evidence type="ECO:0000259" key="4">
    <source>
        <dbReference type="PROSITE" id="PS50995"/>
    </source>
</evidence>
<dbReference type="SMART" id="SM00347">
    <property type="entry name" value="HTH_MARR"/>
    <property type="match status" value="1"/>
</dbReference>
<dbReference type="InterPro" id="IPR036390">
    <property type="entry name" value="WH_DNA-bd_sf"/>
</dbReference>
<protein>
    <submittedName>
        <fullName evidence="5">MarR family transcriptional regulator</fullName>
    </submittedName>
</protein>
<dbReference type="SUPFAM" id="SSF46785">
    <property type="entry name" value="Winged helix' DNA-binding domain"/>
    <property type="match status" value="1"/>
</dbReference>
<dbReference type="PANTHER" id="PTHR33164">
    <property type="entry name" value="TRANSCRIPTIONAL REGULATOR, MARR FAMILY"/>
    <property type="match status" value="1"/>
</dbReference>
<dbReference type="PROSITE" id="PS50995">
    <property type="entry name" value="HTH_MARR_2"/>
    <property type="match status" value="1"/>
</dbReference>
<keyword evidence="3" id="KW-0804">Transcription</keyword>
<gene>
    <name evidence="5" type="ORF">GCM10009855_24460</name>
</gene>
<dbReference type="InterPro" id="IPR000835">
    <property type="entry name" value="HTH_MarR-typ"/>
</dbReference>
<dbReference type="Proteomes" id="UP001501170">
    <property type="component" value="Unassembled WGS sequence"/>
</dbReference>
<reference evidence="5 6" key="1">
    <citation type="journal article" date="2019" name="Int. J. Syst. Evol. Microbiol.">
        <title>The Global Catalogue of Microorganisms (GCM) 10K type strain sequencing project: providing services to taxonomists for standard genome sequencing and annotation.</title>
        <authorList>
            <consortium name="The Broad Institute Genomics Platform"/>
            <consortium name="The Broad Institute Genome Sequencing Center for Infectious Disease"/>
            <person name="Wu L."/>
            <person name="Ma J."/>
        </authorList>
    </citation>
    <scope>NUCLEOTIDE SEQUENCE [LARGE SCALE GENOMIC DNA]</scope>
    <source>
        <strain evidence="5 6">JCM 16227</strain>
    </source>
</reference>
<dbReference type="PRINTS" id="PR00598">
    <property type="entry name" value="HTHMARR"/>
</dbReference>
<name>A0ABN3HLQ7_9ACTN</name>
<dbReference type="RefSeq" id="WP_006895027.1">
    <property type="nucleotide sequence ID" value="NZ_BAAARB010000012.1"/>
</dbReference>
<dbReference type="InterPro" id="IPR036388">
    <property type="entry name" value="WH-like_DNA-bd_sf"/>
</dbReference>
<evidence type="ECO:0000313" key="5">
    <source>
        <dbReference type="EMBL" id="GAA2383379.1"/>
    </source>
</evidence>